<name>A0A9D7PSR6_9PROT</name>
<accession>A0A9D7PSR6</accession>
<feature type="transmembrane region" description="Helical" evidence="1">
    <location>
        <begin position="131"/>
        <end position="149"/>
    </location>
</feature>
<evidence type="ECO:0000313" key="2">
    <source>
        <dbReference type="EMBL" id="MBK8524952.1"/>
    </source>
</evidence>
<keyword evidence="1" id="KW-1133">Transmembrane helix</keyword>
<dbReference type="InterPro" id="IPR010295">
    <property type="entry name" value="DUF898"/>
</dbReference>
<dbReference type="EMBL" id="JADJUC010000019">
    <property type="protein sequence ID" value="MBK8524952.1"/>
    <property type="molecule type" value="Genomic_DNA"/>
</dbReference>
<protein>
    <submittedName>
        <fullName evidence="2">DUF898 domain-containing protein</fullName>
    </submittedName>
</protein>
<evidence type="ECO:0000256" key="1">
    <source>
        <dbReference type="SAM" id="Phobius"/>
    </source>
</evidence>
<dbReference type="Proteomes" id="UP000886689">
    <property type="component" value="Unassembled WGS sequence"/>
</dbReference>
<sequence>MPGTGTSGTRAAYDRIRTEAPRLPSAIIDTGKVAAVTASPATFSTESTFEFRGKGDEYLRIWLVNIALSLLTLGIYSAWAKVRREKYFHRNFVLDGATFDYHGNPKAILKGRVLMVALFALVSLAEHLGSAVHAAASLCSLLVFPWLLVRSMRFRAHNTSYRGIRFTFSGSYRQALSLYLLHGGLSVLTLGLYFPAFLYRQKRFVANHLCFGDKPCRFEAGAKVFIADWHCH</sequence>
<feature type="transmembrane region" description="Helical" evidence="1">
    <location>
        <begin position="59"/>
        <end position="80"/>
    </location>
</feature>
<comment type="caution">
    <text evidence="2">The sequence shown here is derived from an EMBL/GenBank/DDBJ whole genome shotgun (WGS) entry which is preliminary data.</text>
</comment>
<reference evidence="2" key="1">
    <citation type="submission" date="2020-10" db="EMBL/GenBank/DDBJ databases">
        <title>Connecting structure to function with the recovery of over 1000 high-quality activated sludge metagenome-assembled genomes encoding full-length rRNA genes using long-read sequencing.</title>
        <authorList>
            <person name="Singleton C.M."/>
            <person name="Petriglieri F."/>
            <person name="Kristensen J.M."/>
            <person name="Kirkegaard R.H."/>
            <person name="Michaelsen T.Y."/>
            <person name="Andersen M.H."/>
            <person name="Karst S.M."/>
            <person name="Dueholm M.S."/>
            <person name="Nielsen P.H."/>
            <person name="Albertsen M."/>
        </authorList>
    </citation>
    <scope>NUCLEOTIDE SEQUENCE</scope>
    <source>
        <strain evidence="2">Hirt_18-Q3-R61-65_BATAC.395</strain>
    </source>
</reference>
<keyword evidence="1" id="KW-0812">Transmembrane</keyword>
<evidence type="ECO:0000313" key="3">
    <source>
        <dbReference type="Proteomes" id="UP000886689"/>
    </source>
</evidence>
<proteinExistence type="predicted"/>
<gene>
    <name evidence="2" type="ORF">IPL58_13330</name>
</gene>
<dbReference type="AlphaFoldDB" id="A0A9D7PSR6"/>
<feature type="transmembrane region" description="Helical" evidence="1">
    <location>
        <begin position="178"/>
        <end position="199"/>
    </location>
</feature>
<keyword evidence="1" id="KW-0472">Membrane</keyword>
<organism evidence="2 3">
    <name type="scientific">Candidatus Proximibacter danicus</name>
    <dbReference type="NCBI Taxonomy" id="2954365"/>
    <lineage>
        <taxon>Bacteria</taxon>
        <taxon>Pseudomonadati</taxon>
        <taxon>Pseudomonadota</taxon>
        <taxon>Betaproteobacteria</taxon>
        <taxon>Candidatus Proximibacter</taxon>
    </lineage>
</organism>
<dbReference type="Pfam" id="PF05987">
    <property type="entry name" value="DUF898"/>
    <property type="match status" value="1"/>
</dbReference>
<feature type="transmembrane region" description="Helical" evidence="1">
    <location>
        <begin position="107"/>
        <end position="125"/>
    </location>
</feature>